<keyword evidence="4" id="KW-1185">Reference proteome</keyword>
<proteinExistence type="predicted"/>
<reference evidence="3" key="1">
    <citation type="journal article" date="2014" name="Int. J. Syst. Evol. Microbiol.">
        <title>Complete genome sequence of Corynebacterium casei LMG S-19264T (=DSM 44701T), isolated from a smear-ripened cheese.</title>
        <authorList>
            <consortium name="US DOE Joint Genome Institute (JGI-PGF)"/>
            <person name="Walter F."/>
            <person name="Albersmeier A."/>
            <person name="Kalinowski J."/>
            <person name="Ruckert C."/>
        </authorList>
    </citation>
    <scope>NUCLEOTIDE SEQUENCE</scope>
    <source>
        <strain evidence="3">VKM B-2935</strain>
    </source>
</reference>
<name>A0A9W6JZV6_9PSED</name>
<organism evidence="3 4">
    <name type="scientific">Pseudomonas turukhanskensis</name>
    <dbReference type="NCBI Taxonomy" id="1806536"/>
    <lineage>
        <taxon>Bacteria</taxon>
        <taxon>Pseudomonadati</taxon>
        <taxon>Pseudomonadota</taxon>
        <taxon>Gammaproteobacteria</taxon>
        <taxon>Pseudomonadales</taxon>
        <taxon>Pseudomonadaceae</taxon>
        <taxon>Pseudomonas</taxon>
    </lineage>
</organism>
<sequence>MKSITTLAGVVSLGLCTLSLPALAAPKCELDRPVKFGGMNWETNLIITEIERFIMKEGYGCKTEVESGETLTMLAAMQRGDVDVNSEIWATTIGVPWEKAVASGKVKALGTVFEGTEGWYIPRYVAERFPDLKSAADLPKFKDEFSDPEEPEKGRFYNCPAGWSCGVSTANLFKALKLTESFTLFGPGTGAAQKAAITSAYKRKRNIVFYYWQPTTVVGQLDLVKLDLPPVDADAAACNTLPTCANPKPSGYPPTPVLTGVNTRFSEQAPQLATFLGKVAIHPDQLNSLLSWYEEEGAEPEEAAQRFLSQHPDVWSQWVPPAVAEQVKQAL</sequence>
<gene>
    <name evidence="3" type="ORF">GCM10017655_00030</name>
</gene>
<evidence type="ECO:0000313" key="4">
    <source>
        <dbReference type="Proteomes" id="UP001143328"/>
    </source>
</evidence>
<dbReference type="CDD" id="cd13641">
    <property type="entry name" value="PBP2_HisX_like"/>
    <property type="match status" value="1"/>
</dbReference>
<reference evidence="3" key="2">
    <citation type="submission" date="2023-01" db="EMBL/GenBank/DDBJ databases">
        <authorList>
            <person name="Sun Q."/>
            <person name="Evtushenko L."/>
        </authorList>
    </citation>
    <scope>NUCLEOTIDE SEQUENCE</scope>
    <source>
        <strain evidence="3">VKM B-2935</strain>
    </source>
</reference>
<dbReference type="AlphaFoldDB" id="A0A9W6JZV6"/>
<keyword evidence="1" id="KW-0732">Signal</keyword>
<evidence type="ECO:0000313" key="3">
    <source>
        <dbReference type="EMBL" id="GLK86941.1"/>
    </source>
</evidence>
<comment type="caution">
    <text evidence="3">The sequence shown here is derived from an EMBL/GenBank/DDBJ whole genome shotgun (WGS) entry which is preliminary data.</text>
</comment>
<dbReference type="Pfam" id="PF04069">
    <property type="entry name" value="OpuAC"/>
    <property type="match status" value="1"/>
</dbReference>
<dbReference type="RefSeq" id="WP_271193180.1">
    <property type="nucleotide sequence ID" value="NZ_BSFN01000001.1"/>
</dbReference>
<feature type="signal peptide" evidence="1">
    <location>
        <begin position="1"/>
        <end position="24"/>
    </location>
</feature>
<dbReference type="EMBL" id="BSFN01000001">
    <property type="protein sequence ID" value="GLK86941.1"/>
    <property type="molecule type" value="Genomic_DNA"/>
</dbReference>
<dbReference type="GO" id="GO:0022857">
    <property type="term" value="F:transmembrane transporter activity"/>
    <property type="evidence" value="ECO:0007669"/>
    <property type="project" value="InterPro"/>
</dbReference>
<dbReference type="GO" id="GO:0043190">
    <property type="term" value="C:ATP-binding cassette (ABC) transporter complex"/>
    <property type="evidence" value="ECO:0007669"/>
    <property type="project" value="InterPro"/>
</dbReference>
<feature type="domain" description="ABC-type glycine betaine transport system substrate-binding" evidence="2">
    <location>
        <begin position="33"/>
        <end position="310"/>
    </location>
</feature>
<dbReference type="InterPro" id="IPR007210">
    <property type="entry name" value="ABC_Gly_betaine_transp_sub-bd"/>
</dbReference>
<feature type="chain" id="PRO_5040992720" evidence="1">
    <location>
        <begin position="25"/>
        <end position="331"/>
    </location>
</feature>
<accession>A0A9W6JZV6</accession>
<dbReference type="Gene3D" id="3.10.105.10">
    <property type="entry name" value="Dipeptide-binding Protein, Domain 3"/>
    <property type="match status" value="2"/>
</dbReference>
<protein>
    <submittedName>
        <fullName evidence="3">Periplasmic substrate-binding protein</fullName>
    </submittedName>
</protein>
<dbReference type="Gene3D" id="3.40.190.100">
    <property type="entry name" value="Glycine betaine-binding periplasmic protein, domain 2"/>
    <property type="match status" value="1"/>
</dbReference>
<dbReference type="SUPFAM" id="SSF53850">
    <property type="entry name" value="Periplasmic binding protein-like II"/>
    <property type="match status" value="1"/>
</dbReference>
<evidence type="ECO:0000259" key="2">
    <source>
        <dbReference type="Pfam" id="PF04069"/>
    </source>
</evidence>
<dbReference type="Proteomes" id="UP001143328">
    <property type="component" value="Unassembled WGS sequence"/>
</dbReference>
<evidence type="ECO:0000256" key="1">
    <source>
        <dbReference type="SAM" id="SignalP"/>
    </source>
</evidence>